<evidence type="ECO:0000256" key="1">
    <source>
        <dbReference type="PROSITE-ProRule" id="PRU00182"/>
    </source>
</evidence>
<organism evidence="4 5">
    <name type="scientific">Sphingomonas palmae</name>
    <dbReference type="NCBI Taxonomy" id="1855283"/>
    <lineage>
        <taxon>Bacteria</taxon>
        <taxon>Pseudomonadati</taxon>
        <taxon>Pseudomonadota</taxon>
        <taxon>Alphaproteobacteria</taxon>
        <taxon>Sphingomonadales</taxon>
        <taxon>Sphingomonadaceae</taxon>
        <taxon>Sphingomonas</taxon>
    </lineage>
</organism>
<keyword evidence="4" id="KW-0346">Stress response</keyword>
<dbReference type="AlphaFoldDB" id="A0A1H7SD21"/>
<dbReference type="CDD" id="cd00165">
    <property type="entry name" value="S4"/>
    <property type="match status" value="1"/>
</dbReference>
<dbReference type="EMBL" id="FNZZ01000004">
    <property type="protein sequence ID" value="SEL70209.1"/>
    <property type="molecule type" value="Genomic_DNA"/>
</dbReference>
<dbReference type="STRING" id="1855283.SAMN05216382_2520"/>
<evidence type="ECO:0000256" key="2">
    <source>
        <dbReference type="SAM" id="MobiDB-lite"/>
    </source>
</evidence>
<dbReference type="RefSeq" id="WP_177171647.1">
    <property type="nucleotide sequence ID" value="NZ_FNZZ01000004.1"/>
</dbReference>
<name>A0A1H7SD21_9SPHN</name>
<dbReference type="PROSITE" id="PS50889">
    <property type="entry name" value="S4"/>
    <property type="match status" value="1"/>
</dbReference>
<evidence type="ECO:0000313" key="4">
    <source>
        <dbReference type="EMBL" id="SEL70209.1"/>
    </source>
</evidence>
<dbReference type="SMART" id="SM00363">
    <property type="entry name" value="S4"/>
    <property type="match status" value="1"/>
</dbReference>
<dbReference type="GO" id="GO:0003723">
    <property type="term" value="F:RNA binding"/>
    <property type="evidence" value="ECO:0007669"/>
    <property type="project" value="UniProtKB-KW"/>
</dbReference>
<gene>
    <name evidence="4" type="ORF">SAMN05216382_2520</name>
</gene>
<sequence>MPGVVPSGTTTMRLDRFLWFTRLTKTRSVAQALAAAGRLRIDGRVIDRAHASVRVGNILTFAHHDRVLVVRIEALPHRRGPAPEARGCYQELTTGTSVDGAPAPHANNSQQWLED</sequence>
<proteinExistence type="predicted"/>
<dbReference type="InterPro" id="IPR036986">
    <property type="entry name" value="S4_RNA-bd_sf"/>
</dbReference>
<evidence type="ECO:0000259" key="3">
    <source>
        <dbReference type="SMART" id="SM00363"/>
    </source>
</evidence>
<dbReference type="Proteomes" id="UP000199214">
    <property type="component" value="Unassembled WGS sequence"/>
</dbReference>
<accession>A0A1H7SD21</accession>
<dbReference type="SUPFAM" id="SSF55174">
    <property type="entry name" value="Alpha-L RNA-binding motif"/>
    <property type="match status" value="1"/>
</dbReference>
<keyword evidence="5" id="KW-1185">Reference proteome</keyword>
<dbReference type="Pfam" id="PF01479">
    <property type="entry name" value="S4"/>
    <property type="match status" value="1"/>
</dbReference>
<evidence type="ECO:0000313" key="5">
    <source>
        <dbReference type="Proteomes" id="UP000199214"/>
    </source>
</evidence>
<keyword evidence="1" id="KW-0694">RNA-binding</keyword>
<feature type="compositionally biased region" description="Polar residues" evidence="2">
    <location>
        <begin position="106"/>
        <end position="115"/>
    </location>
</feature>
<feature type="region of interest" description="Disordered" evidence="2">
    <location>
        <begin position="92"/>
        <end position="115"/>
    </location>
</feature>
<protein>
    <submittedName>
        <fullName evidence="4">Ribosome-associated heat shock protein Hsp15</fullName>
    </submittedName>
</protein>
<dbReference type="InterPro" id="IPR002942">
    <property type="entry name" value="S4_RNA-bd"/>
</dbReference>
<dbReference type="Gene3D" id="3.10.290.10">
    <property type="entry name" value="RNA-binding S4 domain"/>
    <property type="match status" value="1"/>
</dbReference>
<feature type="domain" description="RNA-binding S4" evidence="3">
    <location>
        <begin position="12"/>
        <end position="73"/>
    </location>
</feature>
<reference evidence="5" key="1">
    <citation type="submission" date="2016-10" db="EMBL/GenBank/DDBJ databases">
        <authorList>
            <person name="Varghese N."/>
            <person name="Submissions S."/>
        </authorList>
    </citation>
    <scope>NUCLEOTIDE SEQUENCE [LARGE SCALE GENOMIC DNA]</scope>
    <source>
        <strain evidence="5">JS21-1</strain>
    </source>
</reference>